<gene>
    <name evidence="1" type="ORF">PXH66_05095</name>
</gene>
<proteinExistence type="predicted"/>
<dbReference type="KEGG" id="slom:PXH66_05095"/>
<evidence type="ECO:0000313" key="1">
    <source>
        <dbReference type="EMBL" id="WED66221.1"/>
    </source>
</evidence>
<accession>A0AAF0CQI6</accession>
<dbReference type="AlphaFoldDB" id="A0AAF0CQI6"/>
<name>A0AAF0CQI6_9BACT</name>
<keyword evidence="2" id="KW-1185">Reference proteome</keyword>
<protein>
    <submittedName>
        <fullName evidence="1">Uncharacterized protein</fullName>
    </submittedName>
</protein>
<organism evidence="1 2">
    <name type="scientific">Synoicihabitans lomoniglobus</name>
    <dbReference type="NCBI Taxonomy" id="2909285"/>
    <lineage>
        <taxon>Bacteria</taxon>
        <taxon>Pseudomonadati</taxon>
        <taxon>Verrucomicrobiota</taxon>
        <taxon>Opitutia</taxon>
        <taxon>Opitutales</taxon>
        <taxon>Opitutaceae</taxon>
        <taxon>Synoicihabitans</taxon>
    </lineage>
</organism>
<sequence length="45" mass="4878">MNSQVVDIEPVALLMAVDQTSVWNLLLTPADDVGTYVLTVSVVME</sequence>
<evidence type="ECO:0000313" key="2">
    <source>
        <dbReference type="Proteomes" id="UP001218638"/>
    </source>
</evidence>
<dbReference type="RefSeq" id="WP_330928479.1">
    <property type="nucleotide sequence ID" value="NZ_CP119075.1"/>
</dbReference>
<reference evidence="1" key="1">
    <citation type="submission" date="2023-03" db="EMBL/GenBank/DDBJ databases">
        <title>Lomoglobus Profundus gen. nov., sp. nov., a novel member of the phylum Verrucomicrobia, isolated from deep-marine sediment of South China Sea.</title>
        <authorList>
            <person name="Ahmad T."/>
            <person name="Ishaq S.E."/>
            <person name="Wang F."/>
        </authorList>
    </citation>
    <scope>NUCLEOTIDE SEQUENCE</scope>
    <source>
        <strain evidence="1">LMO-M01</strain>
    </source>
</reference>
<dbReference type="Proteomes" id="UP001218638">
    <property type="component" value="Chromosome"/>
</dbReference>
<dbReference type="EMBL" id="CP119075">
    <property type="protein sequence ID" value="WED66221.1"/>
    <property type="molecule type" value="Genomic_DNA"/>
</dbReference>